<evidence type="ECO:0000313" key="2">
    <source>
        <dbReference type="Proteomes" id="UP001058074"/>
    </source>
</evidence>
<keyword evidence="2" id="KW-1185">Reference proteome</keyword>
<evidence type="ECO:0000313" key="1">
    <source>
        <dbReference type="EMBL" id="GKX67616.1"/>
    </source>
</evidence>
<comment type="caution">
    <text evidence="1">The sequence shown here is derived from an EMBL/GenBank/DDBJ whole genome shotgun (WGS) entry which is preliminary data.</text>
</comment>
<dbReference type="EMBL" id="BROD01000001">
    <property type="protein sequence ID" value="GKX67616.1"/>
    <property type="molecule type" value="Genomic_DNA"/>
</dbReference>
<protein>
    <submittedName>
        <fullName evidence="1">Uncharacterized protein</fullName>
    </submittedName>
</protein>
<proteinExistence type="predicted"/>
<dbReference type="Proteomes" id="UP001058074">
    <property type="component" value="Unassembled WGS sequence"/>
</dbReference>
<sequence>MSITMVRTKKGDISGIEKEGYSVFRGIPYAKPPVGDLRFREPVEVDSWEGIYKADKFKAACMQNFGNPGGFYDKEFYSEGSPKTSEDSLYLNIWTPAENKGEKLPVVLWIHGGGFFGGYGHEKEFDGEEYCKKGVILVTINYRLGVFGFLVHPWLIDESDRGTVGNYGILDQITALKWIYENIEEFGGDFENITIMGQSAGSMSVQTLVSSQLTGNMIKKAILQSGGGYASELNRDYKIEEAIKIGEQFIKACEVDSLEELRKLPAEFIQDKANLIIAQGFASGQGLVFIPVIDNYVLKGGYNELVDNGFIKDIPYIIGSTKNDILVSPEMLEKGNRGSIYDACINWSLKCEELGHNASYVYYFTRDLPGDEAGAFHSAELWYMFGTLKRCWRPMEDKDYELSKKMIEYWTNFMKSGNPNHEGFDEWKPCKKTEPFIMEFFC</sequence>
<gene>
    <name evidence="1" type="ORF">rsdtw13_28740</name>
</gene>
<reference evidence="1" key="1">
    <citation type="journal article" date="2025" name="Int. J. Syst. Evol. Microbiol.">
        <title>Inconstantimicrobium mannanitabidum sp. nov., a novel member of the family Clostridiaceae isolated from anoxic soil under the treatment of reductive soil disinfestation.</title>
        <authorList>
            <person name="Ueki A."/>
            <person name="Tonouchi A."/>
            <person name="Honma S."/>
            <person name="Kaku N."/>
            <person name="Ueki K."/>
        </authorList>
    </citation>
    <scope>NUCLEOTIDE SEQUENCE</scope>
    <source>
        <strain evidence="1">TW13</strain>
    </source>
</reference>
<accession>A0ACB5RET4</accession>
<name>A0ACB5RET4_9CLOT</name>
<organism evidence="1 2">
    <name type="scientific">Inconstantimicrobium mannanitabidum</name>
    <dbReference type="NCBI Taxonomy" id="1604901"/>
    <lineage>
        <taxon>Bacteria</taxon>
        <taxon>Bacillati</taxon>
        <taxon>Bacillota</taxon>
        <taxon>Clostridia</taxon>
        <taxon>Eubacteriales</taxon>
        <taxon>Clostridiaceae</taxon>
        <taxon>Inconstantimicrobium</taxon>
    </lineage>
</organism>